<gene>
    <name evidence="12" type="ORF">R6G80_06520</name>
    <name evidence="11" type="ORF">R6G86_00100</name>
</gene>
<dbReference type="Proteomes" id="UP001275049">
    <property type="component" value="Unassembled WGS sequence"/>
</dbReference>
<dbReference type="Proteomes" id="UP001281731">
    <property type="component" value="Unassembled WGS sequence"/>
</dbReference>
<comment type="similarity">
    <text evidence="2">Belongs to the YajC family.</text>
</comment>
<evidence type="ECO:0000256" key="6">
    <source>
        <dbReference type="ARBA" id="ARBA00022927"/>
    </source>
</evidence>
<name>A0AAW9HN93_9ACTO</name>
<sequence length="145" mass="15996">MEYLIIFAVMAVIMIFMSQQSKKTRARMEQERESVIVPGTDVVTTSGFFGKIVSIDGDAVTLESPSGDETVWMRQAIRGAMEIPLAPITEEEAAQLDNNDVVDATETPDLGVEKTATFSSHDSDSKDVTDQDNSEDTDRNNSTWK</sequence>
<evidence type="ECO:0000256" key="1">
    <source>
        <dbReference type="ARBA" id="ARBA00004162"/>
    </source>
</evidence>
<dbReference type="EMBL" id="JAWNGA010000001">
    <property type="protein sequence ID" value="MDY5132150.1"/>
    <property type="molecule type" value="Genomic_DNA"/>
</dbReference>
<evidence type="ECO:0000256" key="9">
    <source>
        <dbReference type="ARBA" id="ARBA00023136"/>
    </source>
</evidence>
<organism evidence="12 14">
    <name type="scientific">Actinotignum urinale</name>
    <dbReference type="NCBI Taxonomy" id="190146"/>
    <lineage>
        <taxon>Bacteria</taxon>
        <taxon>Bacillati</taxon>
        <taxon>Actinomycetota</taxon>
        <taxon>Actinomycetes</taxon>
        <taxon>Actinomycetales</taxon>
        <taxon>Actinomycetaceae</taxon>
        <taxon>Actinotignum</taxon>
    </lineage>
</organism>
<keyword evidence="9" id="KW-0472">Membrane</keyword>
<evidence type="ECO:0000256" key="7">
    <source>
        <dbReference type="ARBA" id="ARBA00022989"/>
    </source>
</evidence>
<reference evidence="12 13" key="1">
    <citation type="submission" date="2023-10" db="EMBL/GenBank/DDBJ databases">
        <title>Whole Genome based description of the genera Actinobaculum and Actinotignum reveals a complex phylogenetic relationship within the species included in the genus Actinotignum.</title>
        <authorList>
            <person name="Jensen C.S."/>
            <person name="Dargis R."/>
            <person name="Kemp M."/>
            <person name="Christensen J.J."/>
        </authorList>
    </citation>
    <scope>NUCLEOTIDE SEQUENCE</scope>
    <source>
        <strain evidence="12">SLA_B511</strain>
        <strain evidence="11 13">SLA_B974</strain>
    </source>
</reference>
<comment type="caution">
    <text evidence="12">The sequence shown here is derived from an EMBL/GenBank/DDBJ whole genome shotgun (WGS) entry which is preliminary data.</text>
</comment>
<keyword evidence="5" id="KW-0812">Transmembrane</keyword>
<evidence type="ECO:0000256" key="8">
    <source>
        <dbReference type="ARBA" id="ARBA00023010"/>
    </source>
</evidence>
<keyword evidence="4" id="KW-1003">Cell membrane</keyword>
<dbReference type="GO" id="GO:0005886">
    <property type="term" value="C:plasma membrane"/>
    <property type="evidence" value="ECO:0007669"/>
    <property type="project" value="UniProtKB-SubCell"/>
</dbReference>
<evidence type="ECO:0000313" key="12">
    <source>
        <dbReference type="EMBL" id="MDY5155375.1"/>
    </source>
</evidence>
<dbReference type="PANTHER" id="PTHR33909">
    <property type="entry name" value="SEC TRANSLOCON ACCESSORY COMPLEX SUBUNIT YAJC"/>
    <property type="match status" value="1"/>
</dbReference>
<dbReference type="RefSeq" id="WP_102166049.1">
    <property type="nucleotide sequence ID" value="NZ_CAMYCL010000024.1"/>
</dbReference>
<dbReference type="EMBL" id="JAWNGC010000008">
    <property type="protein sequence ID" value="MDY5155375.1"/>
    <property type="molecule type" value="Genomic_DNA"/>
</dbReference>
<keyword evidence="13" id="KW-1185">Reference proteome</keyword>
<keyword evidence="6" id="KW-0653">Protein transport</keyword>
<evidence type="ECO:0000256" key="5">
    <source>
        <dbReference type="ARBA" id="ARBA00022692"/>
    </source>
</evidence>
<keyword evidence="8" id="KW-0811">Translocation</keyword>
<evidence type="ECO:0000313" key="13">
    <source>
        <dbReference type="Proteomes" id="UP001275049"/>
    </source>
</evidence>
<dbReference type="GO" id="GO:0015031">
    <property type="term" value="P:protein transport"/>
    <property type="evidence" value="ECO:0007669"/>
    <property type="project" value="UniProtKB-KW"/>
</dbReference>
<feature type="region of interest" description="Disordered" evidence="10">
    <location>
        <begin position="94"/>
        <end position="145"/>
    </location>
</feature>
<keyword evidence="7" id="KW-1133">Transmembrane helix</keyword>
<protein>
    <submittedName>
        <fullName evidence="12">Preprotein translocase subunit YajC</fullName>
    </submittedName>
</protein>
<dbReference type="InterPro" id="IPR003849">
    <property type="entry name" value="Preprotein_translocase_YajC"/>
</dbReference>
<dbReference type="Pfam" id="PF02699">
    <property type="entry name" value="YajC"/>
    <property type="match status" value="1"/>
</dbReference>
<evidence type="ECO:0000313" key="11">
    <source>
        <dbReference type="EMBL" id="MDY5132150.1"/>
    </source>
</evidence>
<keyword evidence="3" id="KW-0813">Transport</keyword>
<evidence type="ECO:0000256" key="4">
    <source>
        <dbReference type="ARBA" id="ARBA00022475"/>
    </source>
</evidence>
<evidence type="ECO:0000256" key="10">
    <source>
        <dbReference type="SAM" id="MobiDB-lite"/>
    </source>
</evidence>
<dbReference type="PANTHER" id="PTHR33909:SF1">
    <property type="entry name" value="SEC TRANSLOCON ACCESSORY COMPLEX SUBUNIT YAJC"/>
    <property type="match status" value="1"/>
</dbReference>
<evidence type="ECO:0000256" key="3">
    <source>
        <dbReference type="ARBA" id="ARBA00022448"/>
    </source>
</evidence>
<comment type="subcellular location">
    <subcellularLocation>
        <location evidence="1">Cell membrane</location>
        <topology evidence="1">Single-pass membrane protein</topology>
    </subcellularLocation>
</comment>
<dbReference type="AlphaFoldDB" id="A0AAW9HN93"/>
<dbReference type="SMART" id="SM01323">
    <property type="entry name" value="YajC"/>
    <property type="match status" value="1"/>
</dbReference>
<proteinExistence type="inferred from homology"/>
<evidence type="ECO:0000313" key="14">
    <source>
        <dbReference type="Proteomes" id="UP001281731"/>
    </source>
</evidence>
<evidence type="ECO:0000256" key="2">
    <source>
        <dbReference type="ARBA" id="ARBA00006742"/>
    </source>
</evidence>
<accession>A0AAW9HN93</accession>